<evidence type="ECO:0000259" key="8">
    <source>
        <dbReference type="PROSITE" id="PS50110"/>
    </source>
</evidence>
<keyword evidence="9" id="KW-0418">Kinase</keyword>
<dbReference type="CDD" id="cd16922">
    <property type="entry name" value="HATPase_EvgS-ArcB-TorS-like"/>
    <property type="match status" value="1"/>
</dbReference>
<keyword evidence="6" id="KW-0472">Membrane</keyword>
<feature type="modified residue" description="4-aspartylphosphate" evidence="5">
    <location>
        <position position="512"/>
    </location>
</feature>
<dbReference type="SUPFAM" id="SSF55874">
    <property type="entry name" value="ATPase domain of HSP90 chaperone/DNA topoisomerase II/histidine kinase"/>
    <property type="match status" value="1"/>
</dbReference>
<dbReference type="InterPro" id="IPR003661">
    <property type="entry name" value="HisK_dim/P_dom"/>
</dbReference>
<dbReference type="SMART" id="SM00387">
    <property type="entry name" value="HATPase_c"/>
    <property type="match status" value="1"/>
</dbReference>
<dbReference type="AlphaFoldDB" id="A0A521B4K2"/>
<dbReference type="EMBL" id="FXTN01000002">
    <property type="protein sequence ID" value="SMO42027.1"/>
    <property type="molecule type" value="Genomic_DNA"/>
</dbReference>
<dbReference type="Pfam" id="PF02518">
    <property type="entry name" value="HATPase_c"/>
    <property type="match status" value="1"/>
</dbReference>
<reference evidence="9 10" key="1">
    <citation type="submission" date="2017-05" db="EMBL/GenBank/DDBJ databases">
        <authorList>
            <person name="Varghese N."/>
            <person name="Submissions S."/>
        </authorList>
    </citation>
    <scope>NUCLEOTIDE SEQUENCE [LARGE SCALE GENOMIC DNA]</scope>
    <source>
        <strain evidence="9 10">DSM 19036</strain>
    </source>
</reference>
<dbReference type="InterPro" id="IPR004358">
    <property type="entry name" value="Sig_transdc_His_kin-like_C"/>
</dbReference>
<dbReference type="PANTHER" id="PTHR45339:SF1">
    <property type="entry name" value="HYBRID SIGNAL TRANSDUCTION HISTIDINE KINASE J"/>
    <property type="match status" value="1"/>
</dbReference>
<evidence type="ECO:0000259" key="7">
    <source>
        <dbReference type="PROSITE" id="PS50109"/>
    </source>
</evidence>
<evidence type="ECO:0000313" key="10">
    <source>
        <dbReference type="Proteomes" id="UP000320300"/>
    </source>
</evidence>
<keyword evidence="4" id="KW-0902">Two-component regulatory system</keyword>
<gene>
    <name evidence="9" type="ORF">SAMN06265348_1025</name>
</gene>
<feature type="transmembrane region" description="Helical" evidence="6">
    <location>
        <begin position="64"/>
        <end position="80"/>
    </location>
</feature>
<evidence type="ECO:0000256" key="2">
    <source>
        <dbReference type="ARBA" id="ARBA00012438"/>
    </source>
</evidence>
<dbReference type="SUPFAM" id="SSF47384">
    <property type="entry name" value="Homodimeric domain of signal transducing histidine kinase"/>
    <property type="match status" value="1"/>
</dbReference>
<dbReference type="EC" id="2.7.13.3" evidence="2"/>
<sequence length="584" mass="66280">MIDIFSDMVNKLIRKLRESFFLLGSTSIQTAKLKLFYLMLGANVLKGLLYLGDAIVRYHGMGSFRALRLIVTSIIMIMLLKRFPKLLYWGIHYAIIGTILHLYYRVFNQHVGADIISIQCIYMVIISAFYGLNKFWGVIYTLIAAAAVILYHYIGFRMDGLHPLPMVTNDLYICINFMVILLSHIYFHGVLYGNLREMESLNEQLRISNEHRTNFLSTMSHELRTPLNSVIGISGLLIHNNSDPRQKQELDMLKFSAEGLLTLINDILDINKFDSGKLELEVIPFNLSALLNNISESVARQHTAKKLAVVIEIDEALKEVSFLGDPTRLGQIMYNLLGNAMKFTNEGQITVSAELLGQTPEYDKIRIQVSDTGIGISESQLENIFEPFRQASNSTTRKFGGTGLGLSIVKKLVEAFGGQIQVKSVQGQGTSFSFEIAMKQTTANVLQNRSGEPQEEKKLTEIRILLAEDNMMNIYFMQQVFKRWEISADVAENGTEVLELLAKNHYDVILMDMHMPVMDGIEATREIRQLEDQSKANVYIIALTATVSDDIQIKVREYGMNDYLPKPFQLDELRNLLLMRSQDA</sequence>
<comment type="catalytic activity">
    <reaction evidence="1">
        <text>ATP + protein L-histidine = ADP + protein N-phospho-L-histidine.</text>
        <dbReference type="EC" id="2.7.13.3"/>
    </reaction>
</comment>
<dbReference type="FunFam" id="3.30.565.10:FF:000010">
    <property type="entry name" value="Sensor histidine kinase RcsC"/>
    <property type="match status" value="1"/>
</dbReference>
<dbReference type="InterPro" id="IPR036097">
    <property type="entry name" value="HisK_dim/P_sf"/>
</dbReference>
<name>A0A521B4K2_9SPHI</name>
<keyword evidence="6" id="KW-0812">Transmembrane</keyword>
<dbReference type="Pfam" id="PF00512">
    <property type="entry name" value="HisKA"/>
    <property type="match status" value="1"/>
</dbReference>
<feature type="domain" description="Histidine kinase" evidence="7">
    <location>
        <begin position="218"/>
        <end position="440"/>
    </location>
</feature>
<keyword evidence="3 5" id="KW-0597">Phosphoprotein</keyword>
<dbReference type="Gene3D" id="3.40.50.2300">
    <property type="match status" value="1"/>
</dbReference>
<dbReference type="SMART" id="SM00448">
    <property type="entry name" value="REC"/>
    <property type="match status" value="1"/>
</dbReference>
<dbReference type="CDD" id="cd00082">
    <property type="entry name" value="HisKA"/>
    <property type="match status" value="1"/>
</dbReference>
<feature type="transmembrane region" description="Helical" evidence="6">
    <location>
        <begin position="135"/>
        <end position="154"/>
    </location>
</feature>
<evidence type="ECO:0000256" key="5">
    <source>
        <dbReference type="PROSITE-ProRule" id="PRU00169"/>
    </source>
</evidence>
<dbReference type="InterPro" id="IPR003594">
    <property type="entry name" value="HATPase_dom"/>
</dbReference>
<dbReference type="Gene3D" id="1.10.287.130">
    <property type="match status" value="1"/>
</dbReference>
<feature type="domain" description="Response regulatory" evidence="8">
    <location>
        <begin position="463"/>
        <end position="581"/>
    </location>
</feature>
<dbReference type="SMART" id="SM00388">
    <property type="entry name" value="HisKA"/>
    <property type="match status" value="1"/>
</dbReference>
<feature type="transmembrane region" description="Helical" evidence="6">
    <location>
        <begin position="166"/>
        <end position="187"/>
    </location>
</feature>
<keyword evidence="6" id="KW-1133">Transmembrane helix</keyword>
<dbReference type="InterPro" id="IPR011006">
    <property type="entry name" value="CheY-like_superfamily"/>
</dbReference>
<evidence type="ECO:0000256" key="6">
    <source>
        <dbReference type="SAM" id="Phobius"/>
    </source>
</evidence>
<evidence type="ECO:0000256" key="1">
    <source>
        <dbReference type="ARBA" id="ARBA00000085"/>
    </source>
</evidence>
<accession>A0A521B4K2</accession>
<dbReference type="OrthoDB" id="9811889at2"/>
<dbReference type="Pfam" id="PF00072">
    <property type="entry name" value="Response_reg"/>
    <property type="match status" value="1"/>
</dbReference>
<dbReference type="PANTHER" id="PTHR45339">
    <property type="entry name" value="HYBRID SIGNAL TRANSDUCTION HISTIDINE KINASE J"/>
    <property type="match status" value="1"/>
</dbReference>
<dbReference type="Gene3D" id="3.30.565.10">
    <property type="entry name" value="Histidine kinase-like ATPase, C-terminal domain"/>
    <property type="match status" value="1"/>
</dbReference>
<dbReference type="GO" id="GO:0000155">
    <property type="term" value="F:phosphorelay sensor kinase activity"/>
    <property type="evidence" value="ECO:0007669"/>
    <property type="project" value="InterPro"/>
</dbReference>
<proteinExistence type="predicted"/>
<organism evidence="9 10">
    <name type="scientific">Pedobacter westerhofensis</name>
    <dbReference type="NCBI Taxonomy" id="425512"/>
    <lineage>
        <taxon>Bacteria</taxon>
        <taxon>Pseudomonadati</taxon>
        <taxon>Bacteroidota</taxon>
        <taxon>Sphingobacteriia</taxon>
        <taxon>Sphingobacteriales</taxon>
        <taxon>Sphingobacteriaceae</taxon>
        <taxon>Pedobacter</taxon>
    </lineage>
</organism>
<keyword evidence="10" id="KW-1185">Reference proteome</keyword>
<protein>
    <recommendedName>
        <fullName evidence="2">histidine kinase</fullName>
        <ecNumber evidence="2">2.7.13.3</ecNumber>
    </recommendedName>
</protein>
<evidence type="ECO:0000313" key="9">
    <source>
        <dbReference type="EMBL" id="SMO42027.1"/>
    </source>
</evidence>
<dbReference type="CDD" id="cd17546">
    <property type="entry name" value="REC_hyHK_CKI1_RcsC-like"/>
    <property type="match status" value="1"/>
</dbReference>
<evidence type="ECO:0000256" key="4">
    <source>
        <dbReference type="ARBA" id="ARBA00023012"/>
    </source>
</evidence>
<dbReference type="InterPro" id="IPR036890">
    <property type="entry name" value="HATPase_C_sf"/>
</dbReference>
<feature type="transmembrane region" description="Helical" evidence="6">
    <location>
        <begin position="111"/>
        <end position="129"/>
    </location>
</feature>
<dbReference type="PROSITE" id="PS50110">
    <property type="entry name" value="RESPONSE_REGULATORY"/>
    <property type="match status" value="1"/>
</dbReference>
<dbReference type="InterPro" id="IPR001789">
    <property type="entry name" value="Sig_transdc_resp-reg_receiver"/>
</dbReference>
<dbReference type="Proteomes" id="UP000320300">
    <property type="component" value="Unassembled WGS sequence"/>
</dbReference>
<keyword evidence="9" id="KW-0808">Transferase</keyword>
<dbReference type="PROSITE" id="PS50109">
    <property type="entry name" value="HIS_KIN"/>
    <property type="match status" value="1"/>
</dbReference>
<evidence type="ECO:0000256" key="3">
    <source>
        <dbReference type="ARBA" id="ARBA00022553"/>
    </source>
</evidence>
<dbReference type="SUPFAM" id="SSF52172">
    <property type="entry name" value="CheY-like"/>
    <property type="match status" value="1"/>
</dbReference>
<dbReference type="PRINTS" id="PR00344">
    <property type="entry name" value="BCTRLSENSOR"/>
</dbReference>
<feature type="transmembrane region" description="Helical" evidence="6">
    <location>
        <begin position="86"/>
        <end position="104"/>
    </location>
</feature>
<dbReference type="InterPro" id="IPR005467">
    <property type="entry name" value="His_kinase_dom"/>
</dbReference>